<dbReference type="OrthoDB" id="5595695at2759"/>
<dbReference type="PANTHER" id="PTHR43135">
    <property type="entry name" value="ALPHA-D-RIBOSE 1-METHYLPHOSPHONATE 5-TRIPHOSPHATE DIPHOSPHATASE"/>
    <property type="match status" value="1"/>
</dbReference>
<dbReference type="RefSeq" id="XP_013254311.1">
    <property type="nucleotide sequence ID" value="XM_013398857.1"/>
</dbReference>
<dbReference type="Pfam" id="PF01979">
    <property type="entry name" value="Amidohydro_1"/>
    <property type="match status" value="1"/>
</dbReference>
<dbReference type="Proteomes" id="UP000027920">
    <property type="component" value="Unassembled WGS sequence"/>
</dbReference>
<dbReference type="VEuPathDB" id="FungiDB:A1O9_12356"/>
<dbReference type="Gene3D" id="3.40.50.10910">
    <property type="entry name" value="Amidohydrolase"/>
    <property type="match status" value="1"/>
</dbReference>
<name>A0A072NVV1_9EURO</name>
<dbReference type="InterPro" id="IPR032466">
    <property type="entry name" value="Metal_Hydrolase"/>
</dbReference>
<dbReference type="SUPFAM" id="SSF51338">
    <property type="entry name" value="Composite domain of metallo-dependent hydrolases"/>
    <property type="match status" value="1"/>
</dbReference>
<dbReference type="EMBL" id="AMGV01000022">
    <property type="protein sequence ID" value="KEF51721.1"/>
    <property type="molecule type" value="Genomic_DNA"/>
</dbReference>
<dbReference type="InterPro" id="IPR011059">
    <property type="entry name" value="Metal-dep_hydrolase_composite"/>
</dbReference>
<evidence type="ECO:0000313" key="3">
    <source>
        <dbReference type="Proteomes" id="UP000027920"/>
    </source>
</evidence>
<proteinExistence type="predicted"/>
<organism evidence="2 3">
    <name type="scientific">Exophiala aquamarina CBS 119918</name>
    <dbReference type="NCBI Taxonomy" id="1182545"/>
    <lineage>
        <taxon>Eukaryota</taxon>
        <taxon>Fungi</taxon>
        <taxon>Dikarya</taxon>
        <taxon>Ascomycota</taxon>
        <taxon>Pezizomycotina</taxon>
        <taxon>Eurotiomycetes</taxon>
        <taxon>Chaetothyriomycetidae</taxon>
        <taxon>Chaetothyriales</taxon>
        <taxon>Herpotrichiellaceae</taxon>
        <taxon>Exophiala</taxon>
    </lineage>
</organism>
<feature type="domain" description="Amidohydrolase-related" evidence="1">
    <location>
        <begin position="153"/>
        <end position="347"/>
    </location>
</feature>
<dbReference type="STRING" id="1182545.A0A072NVV1"/>
<dbReference type="Gene3D" id="2.30.40.10">
    <property type="entry name" value="Urease, subunit C, domain 1"/>
    <property type="match status" value="1"/>
</dbReference>
<dbReference type="InterPro" id="IPR051781">
    <property type="entry name" value="Metallo-dep_Hydrolase"/>
</dbReference>
<dbReference type="Gene3D" id="1.20.58.520">
    <property type="entry name" value="Amidohydrolase"/>
    <property type="match status" value="1"/>
</dbReference>
<protein>
    <recommendedName>
        <fullName evidence="1">Amidohydrolase-related domain-containing protein</fullName>
    </recommendedName>
</protein>
<accession>A0A072NVV1</accession>
<dbReference type="Gene3D" id="3.30.110.90">
    <property type="entry name" value="Amidohydrolase"/>
    <property type="match status" value="1"/>
</dbReference>
<dbReference type="SUPFAM" id="SSF51556">
    <property type="entry name" value="Metallo-dependent hydrolases"/>
    <property type="match status" value="1"/>
</dbReference>
<comment type="caution">
    <text evidence="2">The sequence shown here is derived from an EMBL/GenBank/DDBJ whole genome shotgun (WGS) entry which is preliminary data.</text>
</comment>
<evidence type="ECO:0000259" key="1">
    <source>
        <dbReference type="Pfam" id="PF01979"/>
    </source>
</evidence>
<dbReference type="InterPro" id="IPR006680">
    <property type="entry name" value="Amidohydro-rel"/>
</dbReference>
<sequence>MSAPQTVVIDDGVIAQIGAVDSHESSAVQVDGTGKFLVPGLIDSHVHISTPMALDALASYGVTTAVNLACYNYTFCSALMSLEGTADMITASRPAIGTDSAHARLPLGDNPPGSTLSPGDNTSAWVETWAFPPESSASFLKVTAEPDGPNQELLNGVVAATHAKGYYAVMHASYLSAYEQAIVARPEGIQHIPADGIMPTRIARQIAAQDQFVTPTMAIFRVGANSQLLRQLLGQNYTWPVMQANLHALIAAGVTILAGTDSADLRAANVTMPYGFNLHCELEFLVEAGMRPIDALRAATALPAKLQNMYDRGVVHVGKRADLVLLNANPLVNISNTRDIARVWVAGVAYADVSHDVKQRCSQLNLIARDFW</sequence>
<dbReference type="GeneID" id="25287250"/>
<keyword evidence="3" id="KW-1185">Reference proteome</keyword>
<evidence type="ECO:0000313" key="2">
    <source>
        <dbReference type="EMBL" id="KEF51721.1"/>
    </source>
</evidence>
<reference evidence="2 3" key="1">
    <citation type="submission" date="2013-03" db="EMBL/GenBank/DDBJ databases">
        <title>The Genome Sequence of Exophiala aquamarina CBS 119918.</title>
        <authorList>
            <consortium name="The Broad Institute Genomics Platform"/>
            <person name="Cuomo C."/>
            <person name="de Hoog S."/>
            <person name="Gorbushina A."/>
            <person name="Walker B."/>
            <person name="Young S.K."/>
            <person name="Zeng Q."/>
            <person name="Gargeya S."/>
            <person name="Fitzgerald M."/>
            <person name="Haas B."/>
            <person name="Abouelleil A."/>
            <person name="Allen A.W."/>
            <person name="Alvarado L."/>
            <person name="Arachchi H.M."/>
            <person name="Berlin A.M."/>
            <person name="Chapman S.B."/>
            <person name="Gainer-Dewar J."/>
            <person name="Goldberg J."/>
            <person name="Griggs A."/>
            <person name="Gujja S."/>
            <person name="Hansen M."/>
            <person name="Howarth C."/>
            <person name="Imamovic A."/>
            <person name="Ireland A."/>
            <person name="Larimer J."/>
            <person name="McCowan C."/>
            <person name="Murphy C."/>
            <person name="Pearson M."/>
            <person name="Poon T.W."/>
            <person name="Priest M."/>
            <person name="Roberts A."/>
            <person name="Saif S."/>
            <person name="Shea T."/>
            <person name="Sisk P."/>
            <person name="Sykes S."/>
            <person name="Wortman J."/>
            <person name="Nusbaum C."/>
            <person name="Birren B."/>
        </authorList>
    </citation>
    <scope>NUCLEOTIDE SEQUENCE [LARGE SCALE GENOMIC DNA]</scope>
    <source>
        <strain evidence="2 3">CBS 119918</strain>
    </source>
</reference>
<dbReference type="HOGENOM" id="CLU_023620_6_1_1"/>
<gene>
    <name evidence="2" type="ORF">A1O9_12356</name>
</gene>
<dbReference type="PANTHER" id="PTHR43135:SF3">
    <property type="entry name" value="ALPHA-D-RIBOSE 1-METHYLPHOSPHONATE 5-TRIPHOSPHATE DIPHOSPHATASE"/>
    <property type="match status" value="1"/>
</dbReference>
<dbReference type="AlphaFoldDB" id="A0A072NVV1"/>
<dbReference type="GO" id="GO:0016810">
    <property type="term" value="F:hydrolase activity, acting on carbon-nitrogen (but not peptide) bonds"/>
    <property type="evidence" value="ECO:0007669"/>
    <property type="project" value="InterPro"/>
</dbReference>